<dbReference type="Pfam" id="PF00534">
    <property type="entry name" value="Glycos_transf_1"/>
    <property type="match status" value="1"/>
</dbReference>
<dbReference type="PANTHER" id="PTHR12526:SF630">
    <property type="entry name" value="GLYCOSYLTRANSFERASE"/>
    <property type="match status" value="1"/>
</dbReference>
<dbReference type="Gene3D" id="3.40.50.2000">
    <property type="entry name" value="Glycogen Phosphorylase B"/>
    <property type="match status" value="1"/>
</dbReference>
<organism evidence="2">
    <name type="scientific">Ignisphaera aggregans</name>
    <dbReference type="NCBI Taxonomy" id="334771"/>
    <lineage>
        <taxon>Archaea</taxon>
        <taxon>Thermoproteota</taxon>
        <taxon>Thermoprotei</taxon>
        <taxon>Desulfurococcales</taxon>
        <taxon>Desulfurococcaceae</taxon>
        <taxon>Ignisphaera</taxon>
    </lineage>
</organism>
<gene>
    <name evidence="2" type="ORF">ENM70_00470</name>
</gene>
<dbReference type="EMBL" id="DRYU01000007">
    <property type="protein sequence ID" value="HHP92093.1"/>
    <property type="molecule type" value="Genomic_DNA"/>
</dbReference>
<evidence type="ECO:0000313" key="2">
    <source>
        <dbReference type="EMBL" id="HHP92093.1"/>
    </source>
</evidence>
<feature type="domain" description="Glycosyl transferase family 1" evidence="1">
    <location>
        <begin position="227"/>
        <end position="379"/>
    </location>
</feature>
<dbReference type="GO" id="GO:0016757">
    <property type="term" value="F:glycosyltransferase activity"/>
    <property type="evidence" value="ECO:0007669"/>
    <property type="project" value="InterPro"/>
</dbReference>
<reference evidence="2" key="1">
    <citation type="journal article" date="2020" name="mSystems">
        <title>Genome- and Community-Level Interaction Insights into Carbon Utilization and Element Cycling Functions of Hydrothermarchaeota in Hydrothermal Sediment.</title>
        <authorList>
            <person name="Zhou Z."/>
            <person name="Liu Y."/>
            <person name="Xu W."/>
            <person name="Pan J."/>
            <person name="Luo Z.H."/>
            <person name="Li M."/>
        </authorList>
    </citation>
    <scope>NUCLEOTIDE SEQUENCE [LARGE SCALE GENOMIC DNA]</scope>
    <source>
        <strain evidence="2">SpSt-1109</strain>
    </source>
</reference>
<dbReference type="SUPFAM" id="SSF53756">
    <property type="entry name" value="UDP-Glycosyltransferase/glycogen phosphorylase"/>
    <property type="match status" value="1"/>
</dbReference>
<name>A0A7J3YTF0_9CREN</name>
<keyword evidence="2" id="KW-0808">Transferase</keyword>
<dbReference type="PANTHER" id="PTHR12526">
    <property type="entry name" value="GLYCOSYLTRANSFERASE"/>
    <property type="match status" value="1"/>
</dbReference>
<comment type="caution">
    <text evidence="2">The sequence shown here is derived from an EMBL/GenBank/DDBJ whole genome shotgun (WGS) entry which is preliminary data.</text>
</comment>
<dbReference type="InterPro" id="IPR001296">
    <property type="entry name" value="Glyco_trans_1"/>
</dbReference>
<sequence length="406" mass="46910">MTRLSTGFNSNVDIVITKGLHPPWNYGEAVAMRNIVLTLKLIRKGNVIIYSWVDKRRFKGRYLEGVHYIDVDDSLNYTSLTLNSILNRILRTCNGTILLHLSGIKEYVAYVLVKLYKVFDPYVKARNILYDFGPIPVRWRKVPRSLHLTIDGGIGQILTTSILTYNRYGKHIRMHYLPIPYVPPEELSEVVEVVKGDEDEICHTSRDVNHIYIGYIGHLYEDRFPFKLVLKALYKLVNYMGFRDLVLKVVAPEMEYNLKVSKIIENYARKLNLEKNISIAVKDISEGHKLKLLKSLEIFLFTPIKQPVTMDPPMSVIEAMALGVPVIATEYLSLKYFIKDGINGTIINSLNSVNVLSEKIKMILKNDYLRKQIAENAQKYIFSKHYYKYVARILGEYLENVEINKP</sequence>
<accession>A0A7J3YTF0</accession>
<proteinExistence type="predicted"/>
<dbReference type="AlphaFoldDB" id="A0A7J3YTF0"/>
<evidence type="ECO:0000259" key="1">
    <source>
        <dbReference type="Pfam" id="PF00534"/>
    </source>
</evidence>
<protein>
    <submittedName>
        <fullName evidence="2">Glycosyltransferase</fullName>
    </submittedName>
</protein>